<evidence type="ECO:0000256" key="5">
    <source>
        <dbReference type="ARBA" id="ARBA00023136"/>
    </source>
</evidence>
<feature type="transmembrane region" description="Helical" evidence="7">
    <location>
        <begin position="457"/>
        <end position="479"/>
    </location>
</feature>
<evidence type="ECO:0000256" key="4">
    <source>
        <dbReference type="ARBA" id="ARBA00022989"/>
    </source>
</evidence>
<feature type="transmembrane region" description="Helical" evidence="7">
    <location>
        <begin position="357"/>
        <end position="383"/>
    </location>
</feature>
<evidence type="ECO:0000259" key="9">
    <source>
        <dbReference type="Pfam" id="PF12704"/>
    </source>
</evidence>
<keyword evidence="5 7" id="KW-0472">Membrane</keyword>
<comment type="similarity">
    <text evidence="6">Belongs to the ABC-4 integral membrane protein family.</text>
</comment>
<evidence type="ECO:0000256" key="1">
    <source>
        <dbReference type="ARBA" id="ARBA00004651"/>
    </source>
</evidence>
<dbReference type="InterPro" id="IPR025857">
    <property type="entry name" value="MacB_PCD"/>
</dbReference>
<evidence type="ECO:0000256" key="6">
    <source>
        <dbReference type="ARBA" id="ARBA00038076"/>
    </source>
</evidence>
<comment type="subcellular location">
    <subcellularLocation>
        <location evidence="1">Cell membrane</location>
        <topology evidence="1">Multi-pass membrane protein</topology>
    </subcellularLocation>
</comment>
<evidence type="ECO:0000256" key="2">
    <source>
        <dbReference type="ARBA" id="ARBA00022475"/>
    </source>
</evidence>
<dbReference type="Pfam" id="PF12704">
    <property type="entry name" value="MacB_PCD"/>
    <property type="match status" value="1"/>
</dbReference>
<accession>A0A3P3XP78</accession>
<feature type="transmembrane region" description="Helical" evidence="7">
    <location>
        <begin position="20"/>
        <end position="40"/>
    </location>
</feature>
<keyword evidence="10" id="KW-0449">Lipoprotein</keyword>
<keyword evidence="2" id="KW-1003">Cell membrane</keyword>
<dbReference type="PANTHER" id="PTHR30572:SF4">
    <property type="entry name" value="ABC TRANSPORTER PERMEASE YTRF"/>
    <property type="match status" value="1"/>
</dbReference>
<dbReference type="Pfam" id="PF02687">
    <property type="entry name" value="FtsX"/>
    <property type="match status" value="1"/>
</dbReference>
<reference evidence="10" key="1">
    <citation type="submission" date="2017-02" db="EMBL/GenBank/DDBJ databases">
        <authorList>
            <person name="Regsiter A."/>
            <person name="William W."/>
        </authorList>
    </citation>
    <scope>NUCLEOTIDE SEQUENCE</scope>
    <source>
        <strain evidence="10">BdmA 4</strain>
    </source>
</reference>
<organism evidence="10">
    <name type="scientific">uncultured spirochete</name>
    <dbReference type="NCBI Taxonomy" id="156406"/>
    <lineage>
        <taxon>Bacteria</taxon>
        <taxon>Pseudomonadati</taxon>
        <taxon>Spirochaetota</taxon>
        <taxon>Spirochaetia</taxon>
        <taxon>Spirochaetales</taxon>
        <taxon>environmental samples</taxon>
    </lineage>
</organism>
<sequence length="496" mass="52270">MLVILNMALRNLREHKTKSLIIGSILGLGAAVMVIGSSMIDTATAGMRESFVENYTGDLMISAKKNMSIFGTLGFDTGDSLPQISGYQKLETSVKAIPGVRSVTPLLTGRAGATFLEGKNVPVQLFGVDPESYAAMFPGNIEMLSGRMLQPGEEGIVLSESVAKGIKSADGTPVQAGDSILLSSSNSATGVKVRKMTVRGIFHFIRSNQYLDTANLIDADDLRIMLGMTAAEESGANNMGNTDGANGTEGAASTISAAGTENGDFEQDLFSGGLVQTGTLAVSPDIYNILGSGPREESKPDPDGWHMLLVRIDDTADSGNVEQAIRSTLPDLGDKLYIDDWMMAAGPVGRMAEAIHIVFMIILIVVAVVALVVIMNTFVLSIIERIPEFGTMRAIGAQKSLIFRMIFIESTTNCLLFGLIGIIVGSLVILVLGAFGIQAPNEYFQILFGGPSLHPALSVASVGESLAAILIVGFIASIYPTSIALKVRPAVAMGGK</sequence>
<dbReference type="EMBL" id="FWDO01000004">
    <property type="protein sequence ID" value="SLM18065.1"/>
    <property type="molecule type" value="Genomic_DNA"/>
</dbReference>
<evidence type="ECO:0000256" key="7">
    <source>
        <dbReference type="SAM" id="Phobius"/>
    </source>
</evidence>
<dbReference type="AlphaFoldDB" id="A0A3P3XP78"/>
<evidence type="ECO:0000259" key="8">
    <source>
        <dbReference type="Pfam" id="PF02687"/>
    </source>
</evidence>
<keyword evidence="4 7" id="KW-1133">Transmembrane helix</keyword>
<dbReference type="GO" id="GO:0005886">
    <property type="term" value="C:plasma membrane"/>
    <property type="evidence" value="ECO:0007669"/>
    <property type="project" value="UniProtKB-SubCell"/>
</dbReference>
<gene>
    <name evidence="10" type="ORF">SPIRO4BDMA_40637</name>
</gene>
<dbReference type="PANTHER" id="PTHR30572">
    <property type="entry name" value="MEMBRANE COMPONENT OF TRANSPORTER-RELATED"/>
    <property type="match status" value="1"/>
</dbReference>
<dbReference type="InterPro" id="IPR050250">
    <property type="entry name" value="Macrolide_Exporter_MacB"/>
</dbReference>
<dbReference type="GO" id="GO:0022857">
    <property type="term" value="F:transmembrane transporter activity"/>
    <property type="evidence" value="ECO:0007669"/>
    <property type="project" value="TreeGrafter"/>
</dbReference>
<feature type="domain" description="ABC3 transporter permease C-terminal" evidence="8">
    <location>
        <begin position="360"/>
        <end position="487"/>
    </location>
</feature>
<proteinExistence type="inferred from homology"/>
<keyword evidence="3 7" id="KW-0812">Transmembrane</keyword>
<dbReference type="InterPro" id="IPR003838">
    <property type="entry name" value="ABC3_permease_C"/>
</dbReference>
<feature type="transmembrane region" description="Helical" evidence="7">
    <location>
        <begin position="414"/>
        <end position="437"/>
    </location>
</feature>
<evidence type="ECO:0000256" key="3">
    <source>
        <dbReference type="ARBA" id="ARBA00022692"/>
    </source>
</evidence>
<feature type="domain" description="MacB-like periplasmic core" evidence="9">
    <location>
        <begin position="22"/>
        <end position="218"/>
    </location>
</feature>
<name>A0A3P3XP78_9SPIR</name>
<protein>
    <submittedName>
        <fullName evidence="10">Putative ABC-type transport system, involved in lipoprotein release, permease component</fullName>
    </submittedName>
</protein>
<evidence type="ECO:0000313" key="10">
    <source>
        <dbReference type="EMBL" id="SLM18065.1"/>
    </source>
</evidence>